<evidence type="ECO:0000259" key="3">
    <source>
        <dbReference type="PROSITE" id="PS50966"/>
    </source>
</evidence>
<dbReference type="InterPro" id="IPR007527">
    <property type="entry name" value="Znf_SWIM"/>
</dbReference>
<dbReference type="PROSITE" id="PS50966">
    <property type="entry name" value="ZF_SWIM"/>
    <property type="match status" value="1"/>
</dbReference>
<name>A0A326TYD4_THEHA</name>
<feature type="domain" description="SWIM-type" evidence="3">
    <location>
        <begin position="52"/>
        <end position="85"/>
    </location>
</feature>
<protein>
    <submittedName>
        <fullName evidence="4">SWIM zinc finger protein</fullName>
    </submittedName>
</protein>
<gene>
    <name evidence="4" type="ORF">EI42_05513</name>
</gene>
<comment type="caution">
    <text evidence="4">The sequence shown here is derived from an EMBL/GenBank/DDBJ whole genome shotgun (WGS) entry which is preliminary data.</text>
</comment>
<keyword evidence="1" id="KW-0862">Zinc</keyword>
<keyword evidence="1" id="KW-0863">Zinc-finger</keyword>
<reference evidence="4 5" key="1">
    <citation type="submission" date="2018-06" db="EMBL/GenBank/DDBJ databases">
        <title>Genomic Encyclopedia of Archaeal and Bacterial Type Strains, Phase II (KMG-II): from individual species to whole genera.</title>
        <authorList>
            <person name="Goeker M."/>
        </authorList>
    </citation>
    <scope>NUCLEOTIDE SEQUENCE [LARGE SCALE GENOMIC DNA]</scope>
    <source>
        <strain evidence="4 5">ATCC BAA-1881</strain>
    </source>
</reference>
<dbReference type="GO" id="GO:0008270">
    <property type="term" value="F:zinc ion binding"/>
    <property type="evidence" value="ECO:0007669"/>
    <property type="project" value="UniProtKB-KW"/>
</dbReference>
<dbReference type="AlphaFoldDB" id="A0A326TYD4"/>
<accession>A0A326TYD4</accession>
<keyword evidence="5" id="KW-1185">Reference proteome</keyword>
<proteinExistence type="predicted"/>
<dbReference type="Proteomes" id="UP000248806">
    <property type="component" value="Unassembled WGS sequence"/>
</dbReference>
<keyword evidence="1" id="KW-0479">Metal-binding</keyword>
<evidence type="ECO:0000256" key="1">
    <source>
        <dbReference type="PROSITE-ProRule" id="PRU00325"/>
    </source>
</evidence>
<evidence type="ECO:0000256" key="2">
    <source>
        <dbReference type="SAM" id="MobiDB-lite"/>
    </source>
</evidence>
<feature type="region of interest" description="Disordered" evidence="2">
    <location>
        <begin position="1"/>
        <end position="24"/>
    </location>
</feature>
<dbReference type="Pfam" id="PF04434">
    <property type="entry name" value="SWIM"/>
    <property type="match status" value="1"/>
</dbReference>
<evidence type="ECO:0000313" key="4">
    <source>
        <dbReference type="EMBL" id="PZW22380.1"/>
    </source>
</evidence>
<sequence length="443" mass="49123">MGLQITKEQVTAMAPDSSSAKNGQKLSTMKNWQNLGQNEQALWGECRGSAIYQVKVDAATLTVTCSCPSRKIPCKHGLGLLFLVASTPDALPTTDPPEWVEAWLTRRAEAAKRKEAAPKKSASAPSQKAVEKRKALVDKGIERLDLWLSDLVRNGLGGADTQPQAFWKSVDDIAKQMVDHQASGLANRLRRLTEIPGSSPDWPKQLLAQCGKLALLSEAYRNIDRLHPALQEDVRQLIGWTLKEDEVLARGEKVADDWFFLGQIQITADRGVTQRTWMIGRQTKRPAMISQFSLNGTAFSQVYPTASVQQAEVVYWPGAAPMRVVLASRNGALQPLTEHLPGTESIDHFLGQVAQILALQPWQDYFLCVLNTVIPFYEHETGHWWIRDAQNKVLPLAKGNYWSLLALSGGYPIDIACEWNGATLTPLGALIEKRYHSIVREGV</sequence>
<evidence type="ECO:0000313" key="5">
    <source>
        <dbReference type="Proteomes" id="UP000248806"/>
    </source>
</evidence>
<dbReference type="EMBL" id="QKUF01000034">
    <property type="protein sequence ID" value="PZW22380.1"/>
    <property type="molecule type" value="Genomic_DNA"/>
</dbReference>
<organism evidence="4 5">
    <name type="scientific">Thermosporothrix hazakensis</name>
    <dbReference type="NCBI Taxonomy" id="644383"/>
    <lineage>
        <taxon>Bacteria</taxon>
        <taxon>Bacillati</taxon>
        <taxon>Chloroflexota</taxon>
        <taxon>Ktedonobacteria</taxon>
        <taxon>Ktedonobacterales</taxon>
        <taxon>Thermosporotrichaceae</taxon>
        <taxon>Thermosporothrix</taxon>
    </lineage>
</organism>